<feature type="transmembrane region" description="Helical" evidence="9">
    <location>
        <begin position="175"/>
        <end position="197"/>
    </location>
</feature>
<dbReference type="Gene3D" id="1.20.1740.10">
    <property type="entry name" value="Amino acid/polyamine transporter I"/>
    <property type="match status" value="1"/>
</dbReference>
<keyword evidence="7 9" id="KW-1133">Transmembrane helix</keyword>
<feature type="transmembrane region" description="Helical" evidence="9">
    <location>
        <begin position="411"/>
        <end position="430"/>
    </location>
</feature>
<dbReference type="Pfam" id="PF01235">
    <property type="entry name" value="Na_Ala_symp"/>
    <property type="match status" value="1"/>
</dbReference>
<keyword evidence="6 9" id="KW-0769">Symport</keyword>
<dbReference type="FunFam" id="1.20.1740.10:FF:000004">
    <property type="entry name" value="Sodium:alanine symporter family protein"/>
    <property type="match status" value="1"/>
</dbReference>
<reference evidence="10 11" key="1">
    <citation type="submission" date="2014-06" db="EMBL/GenBank/DDBJ databases">
        <title>Genome characterization of distinct group I Clostridium botulinum lineages.</title>
        <authorList>
            <person name="Giordani F."/>
            <person name="Anselmo A."/>
            <person name="Fillo S."/>
            <person name="Palozzi A.M."/>
            <person name="Fortunato A."/>
            <person name="Gentile B."/>
            <person name="Ciammaruconi A."/>
            <person name="Anniballi F."/>
            <person name="De Medici D."/>
            <person name="Lista F."/>
        </authorList>
    </citation>
    <scope>NUCLEOTIDE SEQUENCE [LARGE SCALE GENOMIC DNA]</scope>
    <source>
        <strain evidence="10 11">B2 450</strain>
    </source>
</reference>
<dbReference type="AlphaFoldDB" id="A0A0D1A0P0"/>
<dbReference type="GO" id="GO:0005886">
    <property type="term" value="C:plasma membrane"/>
    <property type="evidence" value="ECO:0007669"/>
    <property type="project" value="UniProtKB-SubCell"/>
</dbReference>
<dbReference type="PATRIC" id="fig|1379739.3.peg.2919"/>
<feature type="transmembrane region" description="Helical" evidence="9">
    <location>
        <begin position="15"/>
        <end position="38"/>
    </location>
</feature>
<keyword evidence="5 9" id="KW-0812">Transmembrane</keyword>
<keyword evidence="8 9" id="KW-0472">Membrane</keyword>
<feature type="transmembrane region" description="Helical" evidence="9">
    <location>
        <begin position="209"/>
        <end position="226"/>
    </location>
</feature>
<dbReference type="HOGENOM" id="CLU_024867_1_0_9"/>
<dbReference type="PROSITE" id="PS00873">
    <property type="entry name" value="NA_ALANINE_SYMP"/>
    <property type="match status" value="1"/>
</dbReference>
<feature type="transmembrane region" description="Helical" evidence="9">
    <location>
        <begin position="297"/>
        <end position="319"/>
    </location>
</feature>
<feature type="transmembrane region" description="Helical" evidence="9">
    <location>
        <begin position="144"/>
        <end position="163"/>
    </location>
</feature>
<dbReference type="PANTHER" id="PTHR30330:SF14">
    <property type="entry name" value="SODIUM_AMINO ACID (ALANINE) SYMPORTER"/>
    <property type="match status" value="1"/>
</dbReference>
<comment type="subcellular location">
    <subcellularLocation>
        <location evidence="1 9">Cell membrane</location>
        <topology evidence="1 9">Multi-pass membrane protein</topology>
    </subcellularLocation>
</comment>
<evidence type="ECO:0000256" key="3">
    <source>
        <dbReference type="ARBA" id="ARBA00022448"/>
    </source>
</evidence>
<keyword evidence="3 9" id="KW-0813">Transport</keyword>
<proteinExistence type="inferred from homology"/>
<organism evidence="10 11">
    <name type="scientific">Clostridium botulinum B2 450</name>
    <dbReference type="NCBI Taxonomy" id="1379739"/>
    <lineage>
        <taxon>Bacteria</taxon>
        <taxon>Bacillati</taxon>
        <taxon>Bacillota</taxon>
        <taxon>Clostridia</taxon>
        <taxon>Eubacteriales</taxon>
        <taxon>Clostridiaceae</taxon>
        <taxon>Clostridium</taxon>
    </lineage>
</organism>
<evidence type="ECO:0000256" key="7">
    <source>
        <dbReference type="ARBA" id="ARBA00022989"/>
    </source>
</evidence>
<comment type="caution">
    <text evidence="10">The sequence shown here is derived from an EMBL/GenBank/DDBJ whole genome shotgun (WGS) entry which is preliminary data.</text>
</comment>
<dbReference type="RefSeq" id="WP_003484615.1">
    <property type="nucleotide sequence ID" value="NZ_JXSU01000007.1"/>
</dbReference>
<feature type="transmembrane region" description="Helical" evidence="9">
    <location>
        <begin position="349"/>
        <end position="372"/>
    </location>
</feature>
<dbReference type="InterPro" id="IPR001463">
    <property type="entry name" value="Na/Ala_symport"/>
</dbReference>
<evidence type="ECO:0000313" key="10">
    <source>
        <dbReference type="EMBL" id="KIS24388.1"/>
    </source>
</evidence>
<accession>A0A0D1A0P0</accession>
<keyword evidence="4 9" id="KW-1003">Cell membrane</keyword>
<evidence type="ECO:0000256" key="4">
    <source>
        <dbReference type="ARBA" id="ARBA00022475"/>
    </source>
</evidence>
<dbReference type="PRINTS" id="PR00175">
    <property type="entry name" value="NAALASMPORT"/>
</dbReference>
<evidence type="ECO:0000256" key="9">
    <source>
        <dbReference type="RuleBase" id="RU363064"/>
    </source>
</evidence>
<sequence>MEFLLNIFENINNVLWSYILMFFLCGAGIFFTFKLGFVQVKKFKAMFKQVFTKSDNDDGISSFQALATAVAAQVGTGILAGAATAIASGGPGAIFWMWISSFFGMGTIFAEAVLAQKYKTHAEDGEVLGGPAYYIRDGLGSKKLAKFFAFAMMVSACLTGDMVQSNSISIAINKAYNVPTLITGIVLVVLTAMIVIGGIERIASVTEKLIPIMGALFILGSLIIIFKNYYNIIPALKMIFVGAFNPRAATGGLIGASVREAMRYGVSRGLFSNEAGMGSTPHAHAVANVKHPVQQGLVAMFGVFVDIFVILNCTAFVILTSGALDGKTTGIELTQQAFVNGFGGFGNSFVAISLFFFAFSTMIGWFFFGALNVKFLFGKNGMKFYTPIFLISLILGTILDVPLVWQLADTFNGLMVIPNLIALIALAKLVQKELKDYNENFLLKQAVADRKASNI</sequence>
<evidence type="ECO:0000256" key="6">
    <source>
        <dbReference type="ARBA" id="ARBA00022847"/>
    </source>
</evidence>
<dbReference type="EMBL" id="JXSU01000007">
    <property type="protein sequence ID" value="KIS24388.1"/>
    <property type="molecule type" value="Genomic_DNA"/>
</dbReference>
<gene>
    <name evidence="10" type="ORF">N495_12675</name>
</gene>
<evidence type="ECO:0000313" key="11">
    <source>
        <dbReference type="Proteomes" id="UP000032250"/>
    </source>
</evidence>
<dbReference type="NCBIfam" id="TIGR00835">
    <property type="entry name" value="agcS"/>
    <property type="match status" value="1"/>
</dbReference>
<evidence type="ECO:0000256" key="5">
    <source>
        <dbReference type="ARBA" id="ARBA00022692"/>
    </source>
</evidence>
<name>A0A0D1A0P0_CLOBO</name>
<feature type="transmembrane region" description="Helical" evidence="9">
    <location>
        <begin position="384"/>
        <end position="405"/>
    </location>
</feature>
<dbReference type="GO" id="GO:0005283">
    <property type="term" value="F:amino acid:sodium symporter activity"/>
    <property type="evidence" value="ECO:0007669"/>
    <property type="project" value="InterPro"/>
</dbReference>
<evidence type="ECO:0000256" key="2">
    <source>
        <dbReference type="ARBA" id="ARBA00009261"/>
    </source>
</evidence>
<protein>
    <submittedName>
        <fullName evidence="10">Alanine glycine permease</fullName>
    </submittedName>
</protein>
<evidence type="ECO:0000256" key="8">
    <source>
        <dbReference type="ARBA" id="ARBA00023136"/>
    </source>
</evidence>
<dbReference type="OrthoDB" id="9804874at2"/>
<dbReference type="Proteomes" id="UP000032250">
    <property type="component" value="Unassembled WGS sequence"/>
</dbReference>
<comment type="similarity">
    <text evidence="2 9">Belongs to the alanine or glycine:cation symporter (AGCS) (TC 2.A.25) family.</text>
</comment>
<evidence type="ECO:0000256" key="1">
    <source>
        <dbReference type="ARBA" id="ARBA00004651"/>
    </source>
</evidence>
<dbReference type="PANTHER" id="PTHR30330">
    <property type="entry name" value="AGSS FAMILY TRANSPORTER, SODIUM-ALANINE"/>
    <property type="match status" value="1"/>
</dbReference>